<feature type="compositionally biased region" description="Acidic residues" evidence="1">
    <location>
        <begin position="70"/>
        <end position="97"/>
    </location>
</feature>
<dbReference type="AlphaFoldDB" id="A0A067MQF4"/>
<dbReference type="EMBL" id="KL198025">
    <property type="protein sequence ID" value="KDQ16930.1"/>
    <property type="molecule type" value="Genomic_DNA"/>
</dbReference>
<sequence>MGQCSEAELSWGFIIPKKRLTRLVRCLRKHYSDKAKPESDSETEQEEQPRPAKRPRVEKAKDKEEKGDEDKDGDEDDEDNDDDDDDDDDDNYDDGDAEEGELEQYLWQVLNAEKYDGAFRLRRMGDDPEAFAGYTEYDEPESSKAILIAHTESRYTADRWGGTFGSCVTVIGKKLYNPEENQDLVRQLEVDLHLAEIGMKLPVTEQWLLAVNVG</sequence>
<evidence type="ECO:0000313" key="3">
    <source>
        <dbReference type="Proteomes" id="UP000027195"/>
    </source>
</evidence>
<protein>
    <submittedName>
        <fullName evidence="2">Uncharacterized protein</fullName>
    </submittedName>
</protein>
<keyword evidence="3" id="KW-1185">Reference proteome</keyword>
<proteinExistence type="predicted"/>
<organism evidence="2 3">
    <name type="scientific">Botryobasidium botryosum (strain FD-172 SS1)</name>
    <dbReference type="NCBI Taxonomy" id="930990"/>
    <lineage>
        <taxon>Eukaryota</taxon>
        <taxon>Fungi</taxon>
        <taxon>Dikarya</taxon>
        <taxon>Basidiomycota</taxon>
        <taxon>Agaricomycotina</taxon>
        <taxon>Agaricomycetes</taxon>
        <taxon>Cantharellales</taxon>
        <taxon>Botryobasidiaceae</taxon>
        <taxon>Botryobasidium</taxon>
    </lineage>
</organism>
<feature type="compositionally biased region" description="Basic and acidic residues" evidence="1">
    <location>
        <begin position="47"/>
        <end position="69"/>
    </location>
</feature>
<name>A0A067MQF4_BOTB1</name>
<evidence type="ECO:0000256" key="1">
    <source>
        <dbReference type="SAM" id="MobiDB-lite"/>
    </source>
</evidence>
<feature type="region of interest" description="Disordered" evidence="1">
    <location>
        <begin position="31"/>
        <end position="97"/>
    </location>
</feature>
<reference evidence="3" key="1">
    <citation type="journal article" date="2014" name="Proc. Natl. Acad. Sci. U.S.A.">
        <title>Extensive sampling of basidiomycete genomes demonstrates inadequacy of the white-rot/brown-rot paradigm for wood decay fungi.</title>
        <authorList>
            <person name="Riley R."/>
            <person name="Salamov A.A."/>
            <person name="Brown D.W."/>
            <person name="Nagy L.G."/>
            <person name="Floudas D."/>
            <person name="Held B.W."/>
            <person name="Levasseur A."/>
            <person name="Lombard V."/>
            <person name="Morin E."/>
            <person name="Otillar R."/>
            <person name="Lindquist E.A."/>
            <person name="Sun H."/>
            <person name="LaButti K.M."/>
            <person name="Schmutz J."/>
            <person name="Jabbour D."/>
            <person name="Luo H."/>
            <person name="Baker S.E."/>
            <person name="Pisabarro A.G."/>
            <person name="Walton J.D."/>
            <person name="Blanchette R.A."/>
            <person name="Henrissat B."/>
            <person name="Martin F."/>
            <person name="Cullen D."/>
            <person name="Hibbett D.S."/>
            <person name="Grigoriev I.V."/>
        </authorList>
    </citation>
    <scope>NUCLEOTIDE SEQUENCE [LARGE SCALE GENOMIC DNA]</scope>
    <source>
        <strain evidence="3">FD-172 SS1</strain>
    </source>
</reference>
<accession>A0A067MQF4</accession>
<dbReference type="InParanoid" id="A0A067MQF4"/>
<gene>
    <name evidence="2" type="ORF">BOTBODRAFT_172547</name>
</gene>
<evidence type="ECO:0000313" key="2">
    <source>
        <dbReference type="EMBL" id="KDQ16930.1"/>
    </source>
</evidence>
<dbReference type="HOGENOM" id="CLU_112096_0_0_1"/>
<dbReference type="Proteomes" id="UP000027195">
    <property type="component" value="Unassembled WGS sequence"/>
</dbReference>